<dbReference type="EC" id="2.4.1.-" evidence="3"/>
<accession>A0AAN8J0J7</accession>
<gene>
    <name evidence="4" type="ORF">SNE40_021396</name>
</gene>
<keyword evidence="5" id="KW-1185">Reference proteome</keyword>
<proteinExistence type="inferred from homology"/>
<reference evidence="4 5" key="1">
    <citation type="submission" date="2024-01" db="EMBL/GenBank/DDBJ databases">
        <title>The genome of the rayed Mediterranean limpet Patella caerulea (Linnaeus, 1758).</title>
        <authorList>
            <person name="Anh-Thu Weber A."/>
            <person name="Halstead-Nussloch G."/>
        </authorList>
    </citation>
    <scope>NUCLEOTIDE SEQUENCE [LARGE SCALE GENOMIC DNA]</scope>
    <source>
        <strain evidence="4">AATW-2023a</strain>
        <tissue evidence="4">Whole specimen</tissue>
    </source>
</reference>
<name>A0AAN8J0J7_PATCE</name>
<protein>
    <recommendedName>
        <fullName evidence="3">L-Fucosyltransferase</fullName>
        <ecNumber evidence="3">2.4.1.-</ecNumber>
    </recommendedName>
</protein>
<dbReference type="InterPro" id="IPR002516">
    <property type="entry name" value="Glyco_trans_11"/>
</dbReference>
<keyword evidence="3" id="KW-0812">Transmembrane</keyword>
<comment type="caution">
    <text evidence="4">The sequence shown here is derived from an EMBL/GenBank/DDBJ whole genome shotgun (WGS) entry which is preliminary data.</text>
</comment>
<keyword evidence="2 3" id="KW-0808">Transferase</keyword>
<evidence type="ECO:0000256" key="3">
    <source>
        <dbReference type="RuleBase" id="RU363129"/>
    </source>
</evidence>
<dbReference type="GO" id="GO:0008107">
    <property type="term" value="F:galactoside 2-alpha-L-fucosyltransferase activity"/>
    <property type="evidence" value="ECO:0007669"/>
    <property type="project" value="InterPro"/>
</dbReference>
<evidence type="ECO:0000313" key="4">
    <source>
        <dbReference type="EMBL" id="KAK6167343.1"/>
    </source>
</evidence>
<dbReference type="GO" id="GO:0005975">
    <property type="term" value="P:carbohydrate metabolic process"/>
    <property type="evidence" value="ECO:0007669"/>
    <property type="project" value="InterPro"/>
</dbReference>
<organism evidence="4 5">
    <name type="scientific">Patella caerulea</name>
    <name type="common">Rayed Mediterranean limpet</name>
    <dbReference type="NCBI Taxonomy" id="87958"/>
    <lineage>
        <taxon>Eukaryota</taxon>
        <taxon>Metazoa</taxon>
        <taxon>Spiralia</taxon>
        <taxon>Lophotrochozoa</taxon>
        <taxon>Mollusca</taxon>
        <taxon>Gastropoda</taxon>
        <taxon>Patellogastropoda</taxon>
        <taxon>Patelloidea</taxon>
        <taxon>Patellidae</taxon>
        <taxon>Patella</taxon>
    </lineage>
</organism>
<keyword evidence="3" id="KW-0325">Glycoprotein</keyword>
<comment type="pathway">
    <text evidence="3">Protein modification; protein glycosylation.</text>
</comment>
<dbReference type="AlphaFoldDB" id="A0AAN8J0J7"/>
<keyword evidence="3" id="KW-0735">Signal-anchor</keyword>
<dbReference type="Pfam" id="PF01531">
    <property type="entry name" value="Glyco_transf_11"/>
    <property type="match status" value="1"/>
</dbReference>
<dbReference type="PANTHER" id="PTHR11927">
    <property type="entry name" value="GALACTOSIDE 2-L-FUCOSYLTRANSFERASE"/>
    <property type="match status" value="1"/>
</dbReference>
<sequence>MLRRMRMRRGRLGIVLSIFFVCFLMLRYKGYSSQIYRLLYATFDTVYSYDQSRPHFCCTVFQGGLGNLLFQYAFSYSIAKDRNLTLLVSKDELGQLQQVFQIPNTSFDERGHRVCRYSKKYEDKFDVGYDSSILAVSNNTDLHFEGYFQSWVYWRDYDDDLRQQIQFHPQVLTQAKRLLAEALGSLGKISREVTLVGIHVRRGDMITNDYFKNYGYNVADEKYLATAMKYIRDRVKGDIVYVVCSNDMVWTKKAIKDPNAVFINGTKREYDMAALTLCDHFIMTVGTFGWWTGFLARGIIIYYDMPFRPGTPLAKNWASDYKETFFYPGWIGMR</sequence>
<dbReference type="EMBL" id="JAZGQO010000018">
    <property type="protein sequence ID" value="KAK6167343.1"/>
    <property type="molecule type" value="Genomic_DNA"/>
</dbReference>
<comment type="subcellular location">
    <subcellularLocation>
        <location evidence="3">Golgi apparatus</location>
        <location evidence="3">Golgi stack membrane</location>
        <topology evidence="3">Single-pass type II membrane protein</topology>
    </subcellularLocation>
</comment>
<keyword evidence="3" id="KW-0333">Golgi apparatus</keyword>
<dbReference type="Proteomes" id="UP001347796">
    <property type="component" value="Unassembled WGS sequence"/>
</dbReference>
<dbReference type="CDD" id="cd11301">
    <property type="entry name" value="Fut1_Fut2_like"/>
    <property type="match status" value="1"/>
</dbReference>
<evidence type="ECO:0000256" key="2">
    <source>
        <dbReference type="ARBA" id="ARBA00022679"/>
    </source>
</evidence>
<dbReference type="PANTHER" id="PTHR11927:SF9">
    <property type="entry name" value="L-FUCOSYLTRANSFERASE"/>
    <property type="match status" value="1"/>
</dbReference>
<dbReference type="GO" id="GO:0032580">
    <property type="term" value="C:Golgi cisterna membrane"/>
    <property type="evidence" value="ECO:0007669"/>
    <property type="project" value="UniProtKB-SubCell"/>
</dbReference>
<evidence type="ECO:0000256" key="1">
    <source>
        <dbReference type="ARBA" id="ARBA00022676"/>
    </source>
</evidence>
<evidence type="ECO:0000313" key="5">
    <source>
        <dbReference type="Proteomes" id="UP001347796"/>
    </source>
</evidence>
<comment type="similarity">
    <text evidence="3">Belongs to the glycosyltransferase 11 family.</text>
</comment>
<keyword evidence="1 3" id="KW-0328">Glycosyltransferase</keyword>